<protein>
    <recommendedName>
        <fullName evidence="11">ABC-2 type transporter domain-containing protein</fullName>
    </recommendedName>
</protein>
<keyword evidence="4 6" id="KW-1133">Transmembrane helix</keyword>
<comment type="subcellular location">
    <subcellularLocation>
        <location evidence="1">Membrane</location>
        <topology evidence="1">Multi-pass membrane protein</topology>
    </subcellularLocation>
</comment>
<evidence type="ECO:0000313" key="10">
    <source>
        <dbReference type="Proteomes" id="UP000327439"/>
    </source>
</evidence>
<evidence type="ECO:0000256" key="5">
    <source>
        <dbReference type="ARBA" id="ARBA00023136"/>
    </source>
</evidence>
<feature type="transmembrane region" description="Helical" evidence="6">
    <location>
        <begin position="433"/>
        <end position="454"/>
    </location>
</feature>
<evidence type="ECO:0000256" key="4">
    <source>
        <dbReference type="ARBA" id="ARBA00022989"/>
    </source>
</evidence>
<keyword evidence="5 6" id="KW-0472">Membrane</keyword>
<dbReference type="GO" id="GO:0140359">
    <property type="term" value="F:ABC-type transporter activity"/>
    <property type="evidence" value="ECO:0007669"/>
    <property type="project" value="InterPro"/>
</dbReference>
<keyword evidence="10" id="KW-1185">Reference proteome</keyword>
<feature type="transmembrane region" description="Helical" evidence="6">
    <location>
        <begin position="312"/>
        <end position="335"/>
    </location>
</feature>
<keyword evidence="2" id="KW-0813">Transport</keyword>
<evidence type="ECO:0000256" key="2">
    <source>
        <dbReference type="ARBA" id="ARBA00022448"/>
    </source>
</evidence>
<dbReference type="AlphaFoldDB" id="A0A5J5NPI0"/>
<feature type="transmembrane region" description="Helical" evidence="6">
    <location>
        <begin position="207"/>
        <end position="228"/>
    </location>
</feature>
<dbReference type="PANTHER" id="PTHR48041">
    <property type="entry name" value="ABC TRANSPORTER G FAMILY MEMBER 28"/>
    <property type="match status" value="1"/>
</dbReference>
<feature type="transmembrane region" description="Helical" evidence="6">
    <location>
        <begin position="174"/>
        <end position="195"/>
    </location>
</feature>
<evidence type="ECO:0000256" key="3">
    <source>
        <dbReference type="ARBA" id="ARBA00022692"/>
    </source>
</evidence>
<feature type="transmembrane region" description="Helical" evidence="6">
    <location>
        <begin position="249"/>
        <end position="272"/>
    </location>
</feature>
<accession>A0A5J5NPI0</accession>
<dbReference type="Proteomes" id="UP000327439">
    <property type="component" value="Chromosome D13"/>
</dbReference>
<dbReference type="GO" id="GO:0016020">
    <property type="term" value="C:membrane"/>
    <property type="evidence" value="ECO:0007669"/>
    <property type="project" value="UniProtKB-SubCell"/>
</dbReference>
<evidence type="ECO:0000259" key="7">
    <source>
        <dbReference type="Pfam" id="PF01061"/>
    </source>
</evidence>
<dbReference type="InterPro" id="IPR013525">
    <property type="entry name" value="ABC2_TM"/>
</dbReference>
<feature type="domain" description="ABC-2 type transporter transmembrane" evidence="7">
    <location>
        <begin position="156"/>
        <end position="364"/>
    </location>
</feature>
<evidence type="ECO:0008006" key="11">
    <source>
        <dbReference type="Google" id="ProtNLM"/>
    </source>
</evidence>
<reference evidence="10" key="1">
    <citation type="journal article" date="2020" name="Nat. Genet.">
        <title>Genomic diversifications of five Gossypium allopolyploid species and their impact on cotton improvement.</title>
        <authorList>
            <person name="Chen Z.J."/>
            <person name="Sreedasyam A."/>
            <person name="Ando A."/>
            <person name="Song Q."/>
            <person name="De Santiago L.M."/>
            <person name="Hulse-Kemp A.M."/>
            <person name="Ding M."/>
            <person name="Ye W."/>
            <person name="Kirkbride R.C."/>
            <person name="Jenkins J."/>
            <person name="Plott C."/>
            <person name="Lovell J."/>
            <person name="Lin Y.M."/>
            <person name="Vaughn R."/>
            <person name="Liu B."/>
            <person name="Simpson S."/>
            <person name="Scheffler B.E."/>
            <person name="Wen L."/>
            <person name="Saski C.A."/>
            <person name="Grover C.E."/>
            <person name="Hu G."/>
            <person name="Conover J.L."/>
            <person name="Carlson J.W."/>
            <person name="Shu S."/>
            <person name="Boston L.B."/>
            <person name="Williams M."/>
            <person name="Peterson D.G."/>
            <person name="McGee K."/>
            <person name="Jones D.C."/>
            <person name="Wendel J.F."/>
            <person name="Stelly D.M."/>
            <person name="Grimwood J."/>
            <person name="Schmutz J."/>
        </authorList>
    </citation>
    <scope>NUCLEOTIDE SEQUENCE [LARGE SCALE GENOMIC DNA]</scope>
    <source>
        <strain evidence="10">cv. 3-79</strain>
    </source>
</reference>
<dbReference type="EMBL" id="CM018227">
    <property type="protein sequence ID" value="KAB1994631.1"/>
    <property type="molecule type" value="Genomic_DNA"/>
</dbReference>
<dbReference type="Pfam" id="PF01061">
    <property type="entry name" value="ABC2_membrane"/>
    <property type="match status" value="1"/>
</dbReference>
<evidence type="ECO:0000313" key="9">
    <source>
        <dbReference type="EMBL" id="KAB1994631.1"/>
    </source>
</evidence>
<feature type="transmembrane region" description="Helical" evidence="6">
    <location>
        <begin position="284"/>
        <end position="305"/>
    </location>
</feature>
<feature type="domain" description="ABC transporter family G" evidence="8">
    <location>
        <begin position="21"/>
        <end position="84"/>
    </location>
</feature>
<evidence type="ECO:0000259" key="8">
    <source>
        <dbReference type="Pfam" id="PF19055"/>
    </source>
</evidence>
<organism evidence="9 10">
    <name type="scientific">Gossypium barbadense</name>
    <name type="common">Sea Island cotton</name>
    <name type="synonym">Hibiscus barbadensis</name>
    <dbReference type="NCBI Taxonomy" id="3634"/>
    <lineage>
        <taxon>Eukaryota</taxon>
        <taxon>Viridiplantae</taxon>
        <taxon>Streptophyta</taxon>
        <taxon>Embryophyta</taxon>
        <taxon>Tracheophyta</taxon>
        <taxon>Spermatophyta</taxon>
        <taxon>Magnoliopsida</taxon>
        <taxon>eudicotyledons</taxon>
        <taxon>Gunneridae</taxon>
        <taxon>Pentapetalae</taxon>
        <taxon>rosids</taxon>
        <taxon>malvids</taxon>
        <taxon>Malvales</taxon>
        <taxon>Malvaceae</taxon>
        <taxon>Malvoideae</taxon>
        <taxon>Gossypium</taxon>
    </lineage>
</organism>
<dbReference type="Pfam" id="PF19055">
    <property type="entry name" value="ABC2_membrane_7"/>
    <property type="match status" value="1"/>
</dbReference>
<name>A0A5J5NPI0_GOSBA</name>
<evidence type="ECO:0000256" key="1">
    <source>
        <dbReference type="ARBA" id="ARBA00004141"/>
    </source>
</evidence>
<dbReference type="InterPro" id="IPR050352">
    <property type="entry name" value="ABCG_transporters"/>
</dbReference>
<gene>
    <name evidence="9" type="ORF">ES319_D13G111700v1</name>
</gene>
<keyword evidence="3 6" id="KW-0812">Transmembrane</keyword>
<dbReference type="OrthoDB" id="66620at2759"/>
<dbReference type="InterPro" id="IPR043926">
    <property type="entry name" value="ABCG_dom"/>
</dbReference>
<proteinExistence type="predicted"/>
<evidence type="ECO:0000256" key="6">
    <source>
        <dbReference type="SAM" id="Phobius"/>
    </source>
</evidence>
<dbReference type="PANTHER" id="PTHR48041:SF126">
    <property type="entry name" value="ABC TRANSPORTER G FAMILY MEMBER 20-LIKE"/>
    <property type="match status" value="1"/>
</dbReference>
<sequence length="460" mass="51347">MVVKVLQRIAEGGSIVIMSIHQPSSRILGLIDRLIILSQGRTLYSGSPSNLPQFFSDFGHPIPNNENPSEFALDLIRELEGTSSGTQILFEFNKTWKASSMDDNGGDDTISNRRCTHPLKDAIAKSISRGKLVSGGNGANHSSSVPSFANPFYIELMVLSKRLLTNSRRMPAKFAVRLGTITVTGIVLATMFWQLDDSPAGVQERLGCISISIATIFFNCITEVPTFIQERYIFMRETAYNAYRRSSYVLARSLTHIPLLFNLSVTLSLITFWTVGLAGGVPGFLFFFVTILASFWAGSSFAAFISGLIPDVFLAFVSGIAIVSYFLFLCGFLVARDRLPKYWLWFHYISLVKYPYEAILQNEFLDPTKCFVLGVQLFDQSALATLPAPVKSELLESLGRVVGRNITRSTCLTTGKDILKQQGIVELSKWKCVWVTVAWGFFFRILFYLTLLFGSKNKRK</sequence>